<protein>
    <submittedName>
        <fullName evidence="1">Uncharacterized protein</fullName>
    </submittedName>
</protein>
<reference evidence="1 2" key="1">
    <citation type="submission" date="2019-05" db="EMBL/GenBank/DDBJ databases">
        <title>Another draft genome of Portunus trituberculatus and its Hox gene families provides insights of decapod evolution.</title>
        <authorList>
            <person name="Jeong J.-H."/>
            <person name="Song I."/>
            <person name="Kim S."/>
            <person name="Choi T."/>
            <person name="Kim D."/>
            <person name="Ryu S."/>
            <person name="Kim W."/>
        </authorList>
    </citation>
    <scope>NUCLEOTIDE SEQUENCE [LARGE SCALE GENOMIC DNA]</scope>
    <source>
        <tissue evidence="1">Muscle</tissue>
    </source>
</reference>
<dbReference type="AlphaFoldDB" id="A0A5B7K6N9"/>
<evidence type="ECO:0000313" key="2">
    <source>
        <dbReference type="Proteomes" id="UP000324222"/>
    </source>
</evidence>
<organism evidence="1 2">
    <name type="scientific">Portunus trituberculatus</name>
    <name type="common">Swimming crab</name>
    <name type="synonym">Neptunus trituberculatus</name>
    <dbReference type="NCBI Taxonomy" id="210409"/>
    <lineage>
        <taxon>Eukaryota</taxon>
        <taxon>Metazoa</taxon>
        <taxon>Ecdysozoa</taxon>
        <taxon>Arthropoda</taxon>
        <taxon>Crustacea</taxon>
        <taxon>Multicrustacea</taxon>
        <taxon>Malacostraca</taxon>
        <taxon>Eumalacostraca</taxon>
        <taxon>Eucarida</taxon>
        <taxon>Decapoda</taxon>
        <taxon>Pleocyemata</taxon>
        <taxon>Brachyura</taxon>
        <taxon>Eubrachyura</taxon>
        <taxon>Portunoidea</taxon>
        <taxon>Portunidae</taxon>
        <taxon>Portuninae</taxon>
        <taxon>Portunus</taxon>
    </lineage>
</organism>
<dbReference type="Proteomes" id="UP000324222">
    <property type="component" value="Unassembled WGS sequence"/>
</dbReference>
<dbReference type="EMBL" id="VSRR010149295">
    <property type="protein sequence ID" value="MPD06072.1"/>
    <property type="molecule type" value="Genomic_DNA"/>
</dbReference>
<proteinExistence type="predicted"/>
<evidence type="ECO:0000313" key="1">
    <source>
        <dbReference type="EMBL" id="MPD06072.1"/>
    </source>
</evidence>
<sequence>MIVAWRGAGIRRGEFGGVEACSAPFPPDIDCHYHRQQTSCFLHELDFRWQRSEEAVTSPLSTDVLEMIVKDARRST</sequence>
<name>A0A5B7K6N9_PORTR</name>
<comment type="caution">
    <text evidence="1">The sequence shown here is derived from an EMBL/GenBank/DDBJ whole genome shotgun (WGS) entry which is preliminary data.</text>
</comment>
<gene>
    <name evidence="1" type="ORF">E2C01_101854</name>
</gene>
<keyword evidence="2" id="KW-1185">Reference proteome</keyword>
<accession>A0A5B7K6N9</accession>